<evidence type="ECO:0000313" key="7">
    <source>
        <dbReference type="Proteomes" id="UP000318720"/>
    </source>
</evidence>
<dbReference type="RefSeq" id="WP_141586256.1">
    <property type="nucleotide sequence ID" value="NZ_SPAZ01000358.1"/>
</dbReference>
<dbReference type="InterPro" id="IPR001387">
    <property type="entry name" value="Cro/C1-type_HTH"/>
</dbReference>
<dbReference type="Pfam" id="PF00400">
    <property type="entry name" value="WD40"/>
    <property type="match status" value="3"/>
</dbReference>
<dbReference type="Gene3D" id="1.10.260.40">
    <property type="entry name" value="lambda repressor-like DNA-binding domains"/>
    <property type="match status" value="1"/>
</dbReference>
<accession>A0AAE8VTU0</accession>
<keyword evidence="1 3" id="KW-0853">WD repeat</keyword>
<feature type="repeat" description="WD" evidence="3">
    <location>
        <begin position="759"/>
        <end position="800"/>
    </location>
</feature>
<evidence type="ECO:0000256" key="3">
    <source>
        <dbReference type="PROSITE-ProRule" id="PRU00221"/>
    </source>
</evidence>
<dbReference type="SMART" id="SM00530">
    <property type="entry name" value="HTH_XRE"/>
    <property type="match status" value="1"/>
</dbReference>
<proteinExistence type="predicted"/>
<feature type="region of interest" description="Disordered" evidence="4">
    <location>
        <begin position="82"/>
        <end position="106"/>
    </location>
</feature>
<feature type="region of interest" description="Disordered" evidence="4">
    <location>
        <begin position="400"/>
        <end position="419"/>
    </location>
</feature>
<dbReference type="PROSITE" id="PS50082">
    <property type="entry name" value="WD_REPEATS_2"/>
    <property type="match status" value="2"/>
</dbReference>
<comment type="caution">
    <text evidence="6">The sequence shown here is derived from an EMBL/GenBank/DDBJ whole genome shotgun (WGS) entry which is preliminary data.</text>
</comment>
<feature type="domain" description="HTH cro/C1-type" evidence="5">
    <location>
        <begin position="22"/>
        <end position="77"/>
    </location>
</feature>
<keyword evidence="6" id="KW-0238">DNA-binding</keyword>
<evidence type="ECO:0000259" key="5">
    <source>
        <dbReference type="PROSITE" id="PS50943"/>
    </source>
</evidence>
<dbReference type="SUPFAM" id="SSF52540">
    <property type="entry name" value="P-loop containing nucleoside triphosphate hydrolases"/>
    <property type="match status" value="1"/>
</dbReference>
<dbReference type="Proteomes" id="UP000318720">
    <property type="component" value="Unassembled WGS sequence"/>
</dbReference>
<feature type="compositionally biased region" description="Basic and acidic residues" evidence="4">
    <location>
        <begin position="1120"/>
        <end position="1132"/>
    </location>
</feature>
<dbReference type="InterPro" id="IPR050349">
    <property type="entry name" value="WD_LIS1/nudF_dynein_reg"/>
</dbReference>
<dbReference type="Gene3D" id="2.130.10.10">
    <property type="entry name" value="YVTN repeat-like/Quinoprotein amine dehydrogenase"/>
    <property type="match status" value="3"/>
</dbReference>
<dbReference type="EMBL" id="SPAZ01000358">
    <property type="protein sequence ID" value="TQE15997.1"/>
    <property type="molecule type" value="Genomic_DNA"/>
</dbReference>
<dbReference type="SUPFAM" id="SSF47413">
    <property type="entry name" value="lambda repressor-like DNA-binding domains"/>
    <property type="match status" value="1"/>
</dbReference>
<dbReference type="InterPro" id="IPR027417">
    <property type="entry name" value="P-loop_NTPase"/>
</dbReference>
<feature type="region of interest" description="Disordered" evidence="4">
    <location>
        <begin position="1099"/>
        <end position="1142"/>
    </location>
</feature>
<protein>
    <submittedName>
        <fullName evidence="6">DNA-binding protein</fullName>
    </submittedName>
</protein>
<dbReference type="PANTHER" id="PTHR44129">
    <property type="entry name" value="WD REPEAT-CONTAINING PROTEIN POP1"/>
    <property type="match status" value="1"/>
</dbReference>
<organism evidence="6 7">
    <name type="scientific">Streptomyces ipomoeae</name>
    <dbReference type="NCBI Taxonomy" id="103232"/>
    <lineage>
        <taxon>Bacteria</taxon>
        <taxon>Bacillati</taxon>
        <taxon>Actinomycetota</taxon>
        <taxon>Actinomycetes</taxon>
        <taxon>Kitasatosporales</taxon>
        <taxon>Streptomycetaceae</taxon>
        <taxon>Streptomyces</taxon>
    </lineage>
</organism>
<dbReference type="SUPFAM" id="SSF50969">
    <property type="entry name" value="YVTN repeat-like/Quinoprotein amine dehydrogenase"/>
    <property type="match status" value="1"/>
</dbReference>
<keyword evidence="2" id="KW-0677">Repeat</keyword>
<feature type="repeat" description="WD" evidence="3">
    <location>
        <begin position="1230"/>
        <end position="1264"/>
    </location>
</feature>
<evidence type="ECO:0000256" key="1">
    <source>
        <dbReference type="ARBA" id="ARBA00022574"/>
    </source>
</evidence>
<dbReference type="InterPro" id="IPR049052">
    <property type="entry name" value="nSTAND1"/>
</dbReference>
<dbReference type="GO" id="GO:0003677">
    <property type="term" value="F:DNA binding"/>
    <property type="evidence" value="ECO:0007669"/>
    <property type="project" value="UniProtKB-KW"/>
</dbReference>
<dbReference type="InterPro" id="IPR011044">
    <property type="entry name" value="Quino_amine_DH_bsu"/>
</dbReference>
<dbReference type="InterPro" id="IPR015943">
    <property type="entry name" value="WD40/YVTN_repeat-like_dom_sf"/>
</dbReference>
<dbReference type="Pfam" id="PF20703">
    <property type="entry name" value="nSTAND1"/>
    <property type="match status" value="1"/>
</dbReference>
<dbReference type="Gene3D" id="3.40.50.300">
    <property type="entry name" value="P-loop containing nucleotide triphosphate hydrolases"/>
    <property type="match status" value="1"/>
</dbReference>
<dbReference type="SUPFAM" id="SSF50998">
    <property type="entry name" value="Quinoprotein alcohol dehydrogenase-like"/>
    <property type="match status" value="1"/>
</dbReference>
<dbReference type="InterPro" id="IPR011047">
    <property type="entry name" value="Quinoprotein_ADH-like_sf"/>
</dbReference>
<gene>
    <name evidence="6" type="ORF">Sipo8835_43920</name>
</gene>
<reference evidence="6 7" key="1">
    <citation type="submission" date="2019-03" db="EMBL/GenBank/DDBJ databases">
        <title>Comparative genomic analyses of the sweetpotato soil rot pathogen, Streptomyces ipomoeae.</title>
        <authorList>
            <person name="Ruschel Soares N."/>
            <person name="Badger J.H."/>
            <person name="Huguet-Tapia J.C."/>
            <person name="Clark C.A."/>
            <person name="Pettis G.S."/>
        </authorList>
    </citation>
    <scope>NUCLEOTIDE SEQUENCE [LARGE SCALE GENOMIC DNA]</scope>
    <source>
        <strain evidence="6 7">88-35</strain>
    </source>
</reference>
<dbReference type="CDD" id="cd00093">
    <property type="entry name" value="HTH_XRE"/>
    <property type="match status" value="1"/>
</dbReference>
<dbReference type="InterPro" id="IPR001680">
    <property type="entry name" value="WD40_rpt"/>
</dbReference>
<name>A0AAE8VTU0_9ACTN</name>
<dbReference type="SMART" id="SM00320">
    <property type="entry name" value="WD40"/>
    <property type="match status" value="6"/>
</dbReference>
<evidence type="ECO:0000313" key="6">
    <source>
        <dbReference type="EMBL" id="TQE15997.1"/>
    </source>
</evidence>
<dbReference type="InterPro" id="IPR010982">
    <property type="entry name" value="Lambda_DNA-bd_dom_sf"/>
</dbReference>
<evidence type="ECO:0000256" key="2">
    <source>
        <dbReference type="ARBA" id="ARBA00022737"/>
    </source>
</evidence>
<sequence length="1335" mass="145232">MGRQERPLDPTAGPVQRFAHELRKLRAEAGGPTYRELARKSEYSVTTLSQAAAGDQLPSLAVALAYATACGGDPEDWERRWHEASTEVTEQALREPEAPDTESPYQGLARFEPSDHDRYFGRDSLIADLHALTRAHRFTAVFGPSGSGKSSLLRAGLIPALRAESSDGAGPPLAALRVLTPGEHPLRTHEKALLPKETPEGPDGDTVILVDQFEEVFTLCRSADERTEFMERLLSARTPGSRLRVVIAVRADFYGRCAEHRGLADALRDANLLVGPMNPAELREAVVRPAQAAGLIVERELTARLVAEVKDEPGGLPLLSHVLRETWRRRKGRALTLAAYEAAGGVRGAIAQTAEQVYTDLTPDQAAVARLILLRLVTPGEGSQDTRRPVDRAELAFAAPSPSASAPFPSASPSTSPDEVGVVLDRLTRARLLTLDDDTVDLAHEALITAWPRLSGWIDEARDRLRTHRHLTEAARSWDDLGRDPGALYRGTRLATATEHLTDDDSLTAVERDFLTASRTARTTDLRRRRTLLTTVAALLVLALVAGVTAWQQTRTSDRRHTEAEARRLAAVADSMRFADPVKAMRLSLAAWELADTTETRSALLASASQPEQSFFTVPDAVETTPPTEERMTDDGSTVISVSRDRVRTWDLRTNRLTHTYRGIGDLHGEDDTESGDDHVVVAPDGRTLALLEHDGVRLWDVRTGRLTGRLTHRPIAEGPDIAAFSRSGHTFTVPVQEASSTGVEVWDVDDRRLRMRLTDAAFESLSALEVSPDDRRLAVCTSDRGLEIWDIATKRRLSLPRDEELRPDTCSDSVFAFSPDGRTFALTTDSAVRRWDPRTGDEFEPLQTGATDTLRFSADGEFLATSSGGQIQVWRLSAPYFPVYRYTLVSERPDDLELDLASGSLRYRDRRSPTLRSLRLGPSVTERWRPGAVAEAALAPDGRTLAARPGTRLQLLDPRDGHVVDTPPAGFCYPVTAHGVIDPNAEPGVDETWEPDTGHECLEASAWSANGRYYAYGRLEPVPSSSPDHSADPDVTAVRQRITVWDARAHRTHATLDLPAEEDGLTNIDDIALSADGGTLLVARSLPGNPLEVWDIRRDSQHSQHSQDSQGSPAPQDPKGSRDPQGRESRPRKTRTLTGVASGGLLAVRPDKALVAADSVIAELPEGRVTERALGESGTSALTFSPDGSYFAVGDTAGRVTLWDGDLRQRLGVLSGTYTGTPAEVDEPVSALAFSPDSRVLAVAGEAGTIQLWDTTSSRRLGSALPTPGDPVVSLAFSPDGDILYASGGNVRLQRHGLAPARLVEETCARAGGSGLSPADWKTYLPDIPYRRTC</sequence>
<evidence type="ECO:0000256" key="4">
    <source>
        <dbReference type="SAM" id="MobiDB-lite"/>
    </source>
</evidence>
<dbReference type="PROSITE" id="PS50943">
    <property type="entry name" value="HTH_CROC1"/>
    <property type="match status" value="1"/>
</dbReference>